<dbReference type="SMART" id="SM00271">
    <property type="entry name" value="DnaJ"/>
    <property type="match status" value="1"/>
</dbReference>
<reference evidence="4" key="1">
    <citation type="submission" date="2016-04" db="EMBL/GenBank/DDBJ databases">
        <title>Cephalotus genome sequencing.</title>
        <authorList>
            <person name="Fukushima K."/>
            <person name="Hasebe M."/>
            <person name="Fang X."/>
        </authorList>
    </citation>
    <scope>NUCLEOTIDE SEQUENCE [LARGE SCALE GENOMIC DNA]</scope>
    <source>
        <strain evidence="4">cv. St1</strain>
    </source>
</reference>
<dbReference type="InterPro" id="IPR036869">
    <property type="entry name" value="J_dom_sf"/>
</dbReference>
<dbReference type="InParanoid" id="A0A1Q3AXZ3"/>
<gene>
    <name evidence="3" type="ORF">CFOL_v3_03954</name>
</gene>
<organism evidence="3 4">
    <name type="scientific">Cephalotus follicularis</name>
    <name type="common">Albany pitcher plant</name>
    <dbReference type="NCBI Taxonomy" id="3775"/>
    <lineage>
        <taxon>Eukaryota</taxon>
        <taxon>Viridiplantae</taxon>
        <taxon>Streptophyta</taxon>
        <taxon>Embryophyta</taxon>
        <taxon>Tracheophyta</taxon>
        <taxon>Spermatophyta</taxon>
        <taxon>Magnoliopsida</taxon>
        <taxon>eudicotyledons</taxon>
        <taxon>Gunneridae</taxon>
        <taxon>Pentapetalae</taxon>
        <taxon>rosids</taxon>
        <taxon>fabids</taxon>
        <taxon>Oxalidales</taxon>
        <taxon>Cephalotaceae</taxon>
        <taxon>Cephalotus</taxon>
    </lineage>
</organism>
<evidence type="ECO:0000256" key="1">
    <source>
        <dbReference type="SAM" id="MobiDB-lite"/>
    </source>
</evidence>
<dbReference type="EMBL" id="BDDD01000152">
    <property type="protein sequence ID" value="GAV60423.1"/>
    <property type="molecule type" value="Genomic_DNA"/>
</dbReference>
<dbReference type="FunCoup" id="A0A1Q3AXZ3">
    <property type="interactions" value="426"/>
</dbReference>
<dbReference type="OrthoDB" id="10250354at2759"/>
<feature type="compositionally biased region" description="Polar residues" evidence="1">
    <location>
        <begin position="785"/>
        <end position="798"/>
    </location>
</feature>
<name>A0A1Q3AXZ3_CEPFO</name>
<feature type="region of interest" description="Disordered" evidence="1">
    <location>
        <begin position="823"/>
        <end position="846"/>
    </location>
</feature>
<protein>
    <submittedName>
        <fullName evidence="3">DnaJ domain-containing protein/TPR_11 domain-containing protein</fullName>
    </submittedName>
</protein>
<feature type="compositionally biased region" description="Polar residues" evidence="1">
    <location>
        <begin position="1399"/>
        <end position="1408"/>
    </location>
</feature>
<dbReference type="SMART" id="SM00028">
    <property type="entry name" value="TPR"/>
    <property type="match status" value="7"/>
</dbReference>
<evidence type="ECO:0000313" key="3">
    <source>
        <dbReference type="EMBL" id="GAV60423.1"/>
    </source>
</evidence>
<feature type="region of interest" description="Disordered" evidence="1">
    <location>
        <begin position="1237"/>
        <end position="1271"/>
    </location>
</feature>
<proteinExistence type="predicted"/>
<dbReference type="Gene3D" id="1.25.40.10">
    <property type="entry name" value="Tetratricopeptide repeat domain"/>
    <property type="match status" value="2"/>
</dbReference>
<dbReference type="CDD" id="cd06257">
    <property type="entry name" value="DnaJ"/>
    <property type="match status" value="1"/>
</dbReference>
<dbReference type="PRINTS" id="PR00625">
    <property type="entry name" value="JDOMAIN"/>
</dbReference>
<dbReference type="PROSITE" id="PS50076">
    <property type="entry name" value="DNAJ_2"/>
    <property type="match status" value="1"/>
</dbReference>
<keyword evidence="4" id="KW-1185">Reference proteome</keyword>
<dbReference type="InterPro" id="IPR001623">
    <property type="entry name" value="DnaJ_domain"/>
</dbReference>
<feature type="compositionally biased region" description="Basic and acidic residues" evidence="1">
    <location>
        <begin position="1362"/>
        <end position="1377"/>
    </location>
</feature>
<feature type="region of interest" description="Disordered" evidence="1">
    <location>
        <begin position="87"/>
        <end position="117"/>
    </location>
</feature>
<dbReference type="InterPro" id="IPR019734">
    <property type="entry name" value="TPR_rpt"/>
</dbReference>
<evidence type="ECO:0000259" key="2">
    <source>
        <dbReference type="PROSITE" id="PS50076"/>
    </source>
</evidence>
<feature type="domain" description="J" evidence="2">
    <location>
        <begin position="1281"/>
        <end position="1367"/>
    </location>
</feature>
<evidence type="ECO:0000313" key="4">
    <source>
        <dbReference type="Proteomes" id="UP000187406"/>
    </source>
</evidence>
<dbReference type="SUPFAM" id="SSF48452">
    <property type="entry name" value="TPR-like"/>
    <property type="match status" value="2"/>
</dbReference>
<dbReference type="PANTHER" id="PTHR45181">
    <property type="entry name" value="HEAT SHOCK PROTEIN DNAJ WITH TETRATRICOPEPTIDE REPEAT-CONTAINING PROTEIN"/>
    <property type="match status" value="1"/>
</dbReference>
<dbReference type="InterPro" id="IPR011990">
    <property type="entry name" value="TPR-like_helical_dom_sf"/>
</dbReference>
<dbReference type="PANTHER" id="PTHR45181:SF8">
    <property type="entry name" value="HEAT SHOCK PROTEIN DNAJ WITH TETRATRICOPEPTIDE REPEAT-CONTAINING PROTEIN"/>
    <property type="match status" value="1"/>
</dbReference>
<dbReference type="Proteomes" id="UP000187406">
    <property type="component" value="Unassembled WGS sequence"/>
</dbReference>
<dbReference type="SUPFAM" id="SSF46565">
    <property type="entry name" value="Chaperone J-domain"/>
    <property type="match status" value="1"/>
</dbReference>
<dbReference type="STRING" id="3775.A0A1Q3AXZ3"/>
<dbReference type="Gene3D" id="1.10.287.110">
    <property type="entry name" value="DnaJ domain"/>
    <property type="match status" value="1"/>
</dbReference>
<dbReference type="Pfam" id="PF00226">
    <property type="entry name" value="DnaJ"/>
    <property type="match status" value="1"/>
</dbReference>
<comment type="caution">
    <text evidence="3">The sequence shown here is derived from an EMBL/GenBank/DDBJ whole genome shotgun (WGS) entry which is preliminary data.</text>
</comment>
<feature type="region of interest" description="Disordered" evidence="1">
    <location>
        <begin position="1362"/>
        <end position="1408"/>
    </location>
</feature>
<feature type="compositionally biased region" description="Low complexity" evidence="1">
    <location>
        <begin position="36"/>
        <end position="56"/>
    </location>
</feature>
<feature type="compositionally biased region" description="Basic and acidic residues" evidence="1">
    <location>
        <begin position="834"/>
        <end position="845"/>
    </location>
</feature>
<sequence>MSPVAAVEFQSSSVKQPYSIPPFQIPHPNFTSFTPNNRQNINSSSNFNNNNNGDTNGFVQNGVAIGSQSGSAAVSGRVRPRLVKVRKWRSSSRSSAVPASEMGSRFNPFKSSSGNPVQVNNDISSSVLNGDVGFVFGADKSEIQDKQNSGMKVEDMEANFDNNMCGFVFGANLRDVEKSETIELAANSGDSNPGFVFDCNGNNLGLKLNLEKGESTKSEVNTVIGDSVSGSVLGASWSNSGLDLNLNLENKQKFNENGRWKQDYGQGVFVFGSGSKKSSSSSKCAAARCTDEVKLKSENLGDNNHIAKNQNSCLGFDVSDKYEVGTDMFNSIGTTPVFELPDGMKNLNINDFGNVDVTNTTKFSNENLGATFVLRSIKKSPVSSDGSSAIISHDQIPEGQAAGIERDKWYIYTTIDKNHTLFGNSCNIANDVVRSSSSEPFVFRSSKNSSGSSDDCSATTCHEQIPEGQAAGVGRVKRDSEVDQFSYNARLNGVTTPTSFSSVGLFSNLNVFGKPFVVGVEQKDVNSSAMPRGLGVSFVNFVSPNRDSSSFKANLLPESNRKLKFTVKIKDKKSKKIRGKMKQPSLHNLWLGQDHVPKQSNFEENPDCPGCCSPMDFSPYEESTEFSGETSAASIGFSLLYINRVPSALHKTATTEPKNEDSAAEGEYDINRSNRNDCKPNLYNNCCEHERCDGDCRSTGSVSEAENACPSFKFEHVFSRSVSGVALSEDGDGSIGEKLESNCRTPFCFGIGLESEKKFTFSAASTAQGSFSLTKGQQRRKNRTKVGNDTFSISPSSNVKVGPSSVQSAACASTSSLFNVAQDQGDKSTFQSERGNRSKAGEQVKKGSVSSADTFQAACEMWRLRGNQAYKDGNLSNAEDYYTQGINSFPSTDTSGSRVKPLVLCYSNRAATQISLGKIREALGDCMMAATLDPDFLKVYVRAANCHLVLGEVENAMLCFNKCLESGAGVCLDRRVTIEAADGVQKAQKVAECINRSADLLEQKTSDAAGIALEIIAEALSISSGSEKLLEMKAEALCVLLKYEEAIQLCEQTLPFAEMNFASASTNRQLSTENHSLAKLWRWHCMSRSYFCMGRIEVALDFLQKLEQVGSTQDKYAKEILESSKLLANTIRELLHRKNAGNEAVQLGRYTEAVEHYTVAISSNVESRPFAAICFCNRAAAHQALGQITDAIADCSLAMALDENYRKAVSRRAALHEMIRDYGQAASDLQRLISILENHSVEKGKPPETPGRSTSSKKELRQAQGHLSSMQEEAKKGIPLNFYLILGIKLSDKTSEIKKAYRKAALRHHPDKAGQFLARSESGDEGRLWKQISQEVKRDADRLFKLVAEAYAVLSETTKRTEYDLEEELRKAPKESNGRNPHRRPSDAHGSPFERSASRRSWQENWRT</sequence>
<feature type="region of interest" description="Disordered" evidence="1">
    <location>
        <begin position="32"/>
        <end position="62"/>
    </location>
</feature>
<accession>A0A1Q3AXZ3</accession>
<feature type="region of interest" description="Disordered" evidence="1">
    <location>
        <begin position="772"/>
        <end position="798"/>
    </location>
</feature>
<feature type="compositionally biased region" description="Polar residues" evidence="1">
    <location>
        <begin position="823"/>
        <end position="833"/>
    </location>
</feature>